<proteinExistence type="predicted"/>
<dbReference type="EMBL" id="KZ613746">
    <property type="protein sequence ID" value="PMD65695.1"/>
    <property type="molecule type" value="Genomic_DNA"/>
</dbReference>
<organism evidence="1 2">
    <name type="scientific">Hyaloscypha bicolor E</name>
    <dbReference type="NCBI Taxonomy" id="1095630"/>
    <lineage>
        <taxon>Eukaryota</taxon>
        <taxon>Fungi</taxon>
        <taxon>Dikarya</taxon>
        <taxon>Ascomycota</taxon>
        <taxon>Pezizomycotina</taxon>
        <taxon>Leotiomycetes</taxon>
        <taxon>Helotiales</taxon>
        <taxon>Hyaloscyphaceae</taxon>
        <taxon>Hyaloscypha</taxon>
        <taxon>Hyaloscypha bicolor</taxon>
    </lineage>
</organism>
<dbReference type="Proteomes" id="UP000235371">
    <property type="component" value="Unassembled WGS sequence"/>
</dbReference>
<gene>
    <name evidence="1" type="ORF">K444DRAFT_185069</name>
</gene>
<dbReference type="AlphaFoldDB" id="A0A2J6TRP4"/>
<evidence type="ECO:0000313" key="2">
    <source>
        <dbReference type="Proteomes" id="UP000235371"/>
    </source>
</evidence>
<dbReference type="GeneID" id="36578951"/>
<dbReference type="InParanoid" id="A0A2J6TRP4"/>
<accession>A0A2J6TRP4</accession>
<reference evidence="1 2" key="1">
    <citation type="submission" date="2016-04" db="EMBL/GenBank/DDBJ databases">
        <title>A degradative enzymes factory behind the ericoid mycorrhizal symbiosis.</title>
        <authorList>
            <consortium name="DOE Joint Genome Institute"/>
            <person name="Martino E."/>
            <person name="Morin E."/>
            <person name="Grelet G."/>
            <person name="Kuo A."/>
            <person name="Kohler A."/>
            <person name="Daghino S."/>
            <person name="Barry K."/>
            <person name="Choi C."/>
            <person name="Cichocki N."/>
            <person name="Clum A."/>
            <person name="Copeland A."/>
            <person name="Hainaut M."/>
            <person name="Haridas S."/>
            <person name="Labutti K."/>
            <person name="Lindquist E."/>
            <person name="Lipzen A."/>
            <person name="Khouja H.-R."/>
            <person name="Murat C."/>
            <person name="Ohm R."/>
            <person name="Olson A."/>
            <person name="Spatafora J."/>
            <person name="Veneault-Fourrey C."/>
            <person name="Henrissat B."/>
            <person name="Grigoriev I."/>
            <person name="Martin F."/>
            <person name="Perotto S."/>
        </authorList>
    </citation>
    <scope>NUCLEOTIDE SEQUENCE [LARGE SCALE GENOMIC DNA]</scope>
    <source>
        <strain evidence="1 2">E</strain>
    </source>
</reference>
<keyword evidence="2" id="KW-1185">Reference proteome</keyword>
<sequence>MPMPAASKVSLIASGISTNLTLGNCSSLSYHIIDSSSTISLKCGVCFILLSTNSSTHSISANFRGIRGSFRKWTSSSSLSSRS</sequence>
<evidence type="ECO:0000313" key="1">
    <source>
        <dbReference type="EMBL" id="PMD65695.1"/>
    </source>
</evidence>
<name>A0A2J6TRP4_9HELO</name>
<dbReference type="RefSeq" id="XP_024742599.1">
    <property type="nucleotide sequence ID" value="XM_024870869.1"/>
</dbReference>
<protein>
    <submittedName>
        <fullName evidence="1">Uncharacterized protein</fullName>
    </submittedName>
</protein>